<dbReference type="RefSeq" id="WP_225450405.1">
    <property type="nucleotide sequence ID" value="NZ_JAIWWK010000054.1"/>
</dbReference>
<sequence length="681" mass="77729">MQSNIPRAAIHVGKDKKSFSAQVGNEAERRGWDENVYRLKNADKEKNNHYNFSRKNLNFEIVKDGKIVPLGSNPIPLHERIQMRLDELGFKPYMDARHPDQVSKNSPNCTVGMIFSGDHDVLYNLAFGNQRIDTANPDADHSHIVLQQGIYKWAKDTYDFACRKWGEENIISFAVHCDETSIHAHVQTIPVEKVKKRGRIGSKYVNKNNPDIVLSTKEWRALPKDERDNYTKHTASKDYVERVSYAKVWGETRKAKSEYLSQLHTDYHNEVGRKYGLARGIPYNDLSPEERRGRRHKDKVTLEAERQARLAIVEAEKLKANIEAETAIITQQKEVAQKELKTAQSGFLAKIFQPGKYKNEEATRLKESYNAGVKETINNFIKASGLRCNGEPTATSLGQRFRMIWDSNKSLSQELKSKDAIILEKDAKINSLNAKVTTLTEEVNGLKYRLTLIDADAVDRLQTAKNAETTRADKAESELRGLRSDYERLSYKWNEIWKEPEYNDAAKMVKVRKEEETRLAEEAKREEQARENRRQSVLDSLVANGKDSLRSFALTDRIDFNEQEAKSIYYGIMAIAQKFDFDLCTKKGVSSAVCKFLDALSWNGCTDFRTECVTNWTKLFAENNNIYDSHVINNFISFIDYMSCSAKNNVTTGGSNGCADQLTNWDGTQKIGLGALPKKKR</sequence>
<dbReference type="GO" id="GO:0003677">
    <property type="term" value="F:DNA binding"/>
    <property type="evidence" value="ECO:0007669"/>
    <property type="project" value="InterPro"/>
</dbReference>
<dbReference type="InterPro" id="IPR001668">
    <property type="entry name" value="Mob_Pre"/>
</dbReference>
<dbReference type="CDD" id="cd17242">
    <property type="entry name" value="MobM_relaxase"/>
    <property type="match status" value="1"/>
</dbReference>
<dbReference type="Pfam" id="PF01076">
    <property type="entry name" value="Mob_Pre"/>
    <property type="match status" value="1"/>
</dbReference>
<evidence type="ECO:0000313" key="3">
    <source>
        <dbReference type="Proteomes" id="UP001197958"/>
    </source>
</evidence>
<protein>
    <submittedName>
        <fullName evidence="2">Plasmid recombination protein</fullName>
    </submittedName>
</protein>
<dbReference type="AlphaFoldDB" id="A0AAW4SXK1"/>
<dbReference type="NCBIfam" id="NF041497">
    <property type="entry name" value="MobV"/>
    <property type="match status" value="1"/>
</dbReference>
<proteinExistence type="predicted"/>
<dbReference type="Proteomes" id="UP001197958">
    <property type="component" value="Unassembled WGS sequence"/>
</dbReference>
<reference evidence="2" key="1">
    <citation type="submission" date="2023-08" db="EMBL/GenBank/DDBJ databases">
        <title>Mucin Metabolism Genes Underlie the Key Renovations of Bacteroides xylanisolvens Genomes in Captive Great Apes.</title>
        <authorList>
            <person name="Nishida A.H."/>
        </authorList>
    </citation>
    <scope>NUCLEOTIDE SEQUENCE</scope>
    <source>
        <strain evidence="2">P19.10B</strain>
    </source>
</reference>
<organism evidence="2 3">
    <name type="scientific">Bacteroides xylanisolvens</name>
    <dbReference type="NCBI Taxonomy" id="371601"/>
    <lineage>
        <taxon>Bacteria</taxon>
        <taxon>Pseudomonadati</taxon>
        <taxon>Bacteroidota</taxon>
        <taxon>Bacteroidia</taxon>
        <taxon>Bacteroidales</taxon>
        <taxon>Bacteroidaceae</taxon>
        <taxon>Bacteroides</taxon>
    </lineage>
</organism>
<comment type="caution">
    <text evidence="2">The sequence shown here is derived from an EMBL/GenBank/DDBJ whole genome shotgun (WGS) entry which is preliminary data.</text>
</comment>
<evidence type="ECO:0000256" key="1">
    <source>
        <dbReference type="SAM" id="Coils"/>
    </source>
</evidence>
<gene>
    <name evidence="2" type="ORF">LDZ35_21965</name>
</gene>
<keyword evidence="1" id="KW-0175">Coiled coil</keyword>
<dbReference type="Gene3D" id="3.30.930.30">
    <property type="match status" value="1"/>
</dbReference>
<name>A0AAW4SXK1_9BACE</name>
<accession>A0AAW4SXK1</accession>
<dbReference type="EMBL" id="JAIWWW010000053">
    <property type="protein sequence ID" value="MCA4525870.1"/>
    <property type="molecule type" value="Genomic_DNA"/>
</dbReference>
<dbReference type="GO" id="GO:0006310">
    <property type="term" value="P:DNA recombination"/>
    <property type="evidence" value="ECO:0007669"/>
    <property type="project" value="InterPro"/>
</dbReference>
<evidence type="ECO:0000313" key="2">
    <source>
        <dbReference type="EMBL" id="MCA4525870.1"/>
    </source>
</evidence>
<feature type="coiled-coil region" evidence="1">
    <location>
        <begin position="458"/>
        <end position="533"/>
    </location>
</feature>